<evidence type="ECO:0000313" key="10">
    <source>
        <dbReference type="EMBL" id="QRQ81047.1"/>
    </source>
</evidence>
<dbReference type="InterPro" id="IPR051449">
    <property type="entry name" value="ABC-2_transporter_component"/>
</dbReference>
<dbReference type="PANTHER" id="PTHR30294:SF47">
    <property type="entry name" value="INNER MEMBRANE TRANSPORT PERMEASE YHHJ"/>
    <property type="match status" value="1"/>
</dbReference>
<dbReference type="KEGG" id="ptes:JQU52_09935"/>
<keyword evidence="4" id="KW-1003">Cell membrane</keyword>
<keyword evidence="5 8" id="KW-0812">Transmembrane</keyword>
<evidence type="ECO:0000256" key="6">
    <source>
        <dbReference type="ARBA" id="ARBA00022989"/>
    </source>
</evidence>
<feature type="transmembrane region" description="Helical" evidence="8">
    <location>
        <begin position="199"/>
        <end position="223"/>
    </location>
</feature>
<evidence type="ECO:0000256" key="2">
    <source>
        <dbReference type="ARBA" id="ARBA00007783"/>
    </source>
</evidence>
<keyword evidence="11" id="KW-1185">Reference proteome</keyword>
<dbReference type="GO" id="GO:0140359">
    <property type="term" value="F:ABC-type transporter activity"/>
    <property type="evidence" value="ECO:0007669"/>
    <property type="project" value="InterPro"/>
</dbReference>
<dbReference type="PANTHER" id="PTHR30294">
    <property type="entry name" value="MEMBRANE COMPONENT OF ABC TRANSPORTER YHHJ-RELATED"/>
    <property type="match status" value="1"/>
</dbReference>
<evidence type="ECO:0000259" key="9">
    <source>
        <dbReference type="PROSITE" id="PS51012"/>
    </source>
</evidence>
<gene>
    <name evidence="10" type="ORF">JQU52_09935</name>
</gene>
<feature type="transmembrane region" description="Helical" evidence="8">
    <location>
        <begin position="42"/>
        <end position="64"/>
    </location>
</feature>
<dbReference type="AlphaFoldDB" id="A0A892ZGT5"/>
<dbReference type="InterPro" id="IPR013525">
    <property type="entry name" value="ABC2_TM"/>
</dbReference>
<reference evidence="10" key="1">
    <citation type="submission" date="2021-02" db="EMBL/GenBank/DDBJ databases">
        <title>Neisseriaceae sp. 26B isolated from the cloaca of a Common Toad-headed Turtle (Mesoclemmys nasuta).</title>
        <authorList>
            <person name="Spergser J."/>
            <person name="Busse H.-J."/>
        </authorList>
    </citation>
    <scope>NUCLEOTIDE SEQUENCE</scope>
    <source>
        <strain evidence="10">26B</strain>
    </source>
</reference>
<dbReference type="Gene3D" id="3.40.1710.10">
    <property type="entry name" value="abc type-2 transporter like domain"/>
    <property type="match status" value="1"/>
</dbReference>
<dbReference type="RefSeq" id="WP_230338330.1">
    <property type="nucleotide sequence ID" value="NZ_CP069798.1"/>
</dbReference>
<proteinExistence type="inferred from homology"/>
<sequence>MSPKPRSQHQHNTTPQAHLRGLGIGRWFKNVWQLSRKELQSLLGDVTLMALVAVVFSVVVYSVATGITSEVKNASVAVLDGDRSALSYRIRDALQPPYFQTPVVIAREDVDALMDKGDYVFVLDIPPNFEADVLAGRAPQIQVLADATAMTLAGMGSGYINQIVQQEVAAFTHSGSLEAALPIKPVVSVWFNPNGETPWFTAMMQVLASTTLLSMIVAGAAVIREREHGTIEHLLVMPVRASEIAMAKILTNSAVIALAAWLSLRLVVMAWLQIPINGSIALFMVGTVLYLFSMTSLGVWLATLTPNMPQFGLLCLPIYMVTRLLSGADAPLEAMPQWIQQATQFSPVTQYAKFSQDVLFRSAEVAIVWPQLAAMTAMGAVFLTLALLRFRSMLARQG</sequence>
<feature type="domain" description="ABC transmembrane type-2" evidence="9">
    <location>
        <begin position="157"/>
        <end position="393"/>
    </location>
</feature>
<dbReference type="GO" id="GO:0005886">
    <property type="term" value="C:plasma membrane"/>
    <property type="evidence" value="ECO:0007669"/>
    <property type="project" value="UniProtKB-SubCell"/>
</dbReference>
<name>A0A892ZGT5_9NEIS</name>
<evidence type="ECO:0000256" key="4">
    <source>
        <dbReference type="ARBA" id="ARBA00022475"/>
    </source>
</evidence>
<feature type="transmembrane region" description="Helical" evidence="8">
    <location>
        <begin position="270"/>
        <end position="292"/>
    </location>
</feature>
<organism evidence="10 11">
    <name type="scientific">Paralysiella testudinis</name>
    <dbReference type="NCBI Taxonomy" id="2809020"/>
    <lineage>
        <taxon>Bacteria</taxon>
        <taxon>Pseudomonadati</taxon>
        <taxon>Pseudomonadota</taxon>
        <taxon>Betaproteobacteria</taxon>
        <taxon>Neisseriales</taxon>
        <taxon>Neisseriaceae</taxon>
        <taxon>Paralysiella</taxon>
    </lineage>
</organism>
<dbReference type="Proteomes" id="UP000653156">
    <property type="component" value="Chromosome"/>
</dbReference>
<evidence type="ECO:0000313" key="11">
    <source>
        <dbReference type="Proteomes" id="UP000653156"/>
    </source>
</evidence>
<dbReference type="EMBL" id="CP069798">
    <property type="protein sequence ID" value="QRQ81047.1"/>
    <property type="molecule type" value="Genomic_DNA"/>
</dbReference>
<evidence type="ECO:0000256" key="3">
    <source>
        <dbReference type="ARBA" id="ARBA00022448"/>
    </source>
</evidence>
<evidence type="ECO:0000256" key="1">
    <source>
        <dbReference type="ARBA" id="ARBA00004651"/>
    </source>
</evidence>
<evidence type="ECO:0000256" key="5">
    <source>
        <dbReference type="ARBA" id="ARBA00022692"/>
    </source>
</evidence>
<feature type="transmembrane region" description="Helical" evidence="8">
    <location>
        <begin position="299"/>
        <end position="320"/>
    </location>
</feature>
<dbReference type="InterPro" id="IPR047817">
    <property type="entry name" value="ABC2_TM_bact-type"/>
</dbReference>
<keyword evidence="7 8" id="KW-0472">Membrane</keyword>
<keyword evidence="6 8" id="KW-1133">Transmembrane helix</keyword>
<dbReference type="Pfam" id="PF12698">
    <property type="entry name" value="ABC2_membrane_3"/>
    <property type="match status" value="1"/>
</dbReference>
<dbReference type="PROSITE" id="PS51012">
    <property type="entry name" value="ABC_TM2"/>
    <property type="match status" value="1"/>
</dbReference>
<feature type="transmembrane region" description="Helical" evidence="8">
    <location>
        <begin position="244"/>
        <end position="264"/>
    </location>
</feature>
<evidence type="ECO:0000256" key="7">
    <source>
        <dbReference type="ARBA" id="ARBA00023136"/>
    </source>
</evidence>
<accession>A0A892ZGT5</accession>
<feature type="transmembrane region" description="Helical" evidence="8">
    <location>
        <begin position="367"/>
        <end position="388"/>
    </location>
</feature>
<protein>
    <submittedName>
        <fullName evidence="10">ABC transporter permease</fullName>
    </submittedName>
</protein>
<evidence type="ECO:0000256" key="8">
    <source>
        <dbReference type="SAM" id="Phobius"/>
    </source>
</evidence>
<keyword evidence="3" id="KW-0813">Transport</keyword>
<comment type="similarity">
    <text evidence="2">Belongs to the ABC-2 integral membrane protein family.</text>
</comment>
<comment type="subcellular location">
    <subcellularLocation>
        <location evidence="1">Cell membrane</location>
        <topology evidence="1">Multi-pass membrane protein</topology>
    </subcellularLocation>
</comment>